<dbReference type="InterPro" id="IPR017517">
    <property type="entry name" value="Maleyloyr_isom"/>
</dbReference>
<dbReference type="NCBIfam" id="TIGR03083">
    <property type="entry name" value="maleylpyruvate isomerase family mycothiol-dependent enzyme"/>
    <property type="match status" value="1"/>
</dbReference>
<reference evidence="2 3" key="1">
    <citation type="submission" date="2011-01" db="EMBL/GenBank/DDBJ databases">
        <title>Complete sequence of chromosome of Streptomyces flavogriseus ATCC 33331.</title>
        <authorList>
            <consortium name="US DOE Joint Genome Institute"/>
            <person name="Lucas S."/>
            <person name="Copeland A."/>
            <person name="Lapidus A."/>
            <person name="Cheng J.-F."/>
            <person name="Goodwin L."/>
            <person name="Pitluck S."/>
            <person name="Davenport K."/>
            <person name="Detter J.C."/>
            <person name="Han C."/>
            <person name="Tapia R."/>
            <person name="Land M."/>
            <person name="Hauser L."/>
            <person name="Kyrpides N."/>
            <person name="Ivanova N."/>
            <person name="Ovchinnikova G."/>
            <person name="Pagani I."/>
            <person name="Brumm P."/>
            <person name="Mead D."/>
            <person name="Woyke T."/>
        </authorList>
    </citation>
    <scope>NUCLEOTIDE SEQUENCE [LARGE SCALE GENOMIC DNA]</scope>
    <source>
        <strain evidence="3">ATCC 33331 / IAF-45CD</strain>
    </source>
</reference>
<dbReference type="GO" id="GO:0046872">
    <property type="term" value="F:metal ion binding"/>
    <property type="evidence" value="ECO:0007669"/>
    <property type="project" value="InterPro"/>
</dbReference>
<dbReference type="AlphaFoldDB" id="A0A8D3WMA5"/>
<dbReference type="KEGG" id="sfa:Sfla_3581"/>
<organism evidence="2 3">
    <name type="scientific">Streptomyces pratensis (strain ATCC 33331 / IAF-45CD)</name>
    <dbReference type="NCBI Taxonomy" id="591167"/>
    <lineage>
        <taxon>Bacteria</taxon>
        <taxon>Bacillati</taxon>
        <taxon>Actinomycetota</taxon>
        <taxon>Actinomycetes</taxon>
        <taxon>Kitasatosporales</taxon>
        <taxon>Streptomycetaceae</taxon>
        <taxon>Streptomyces</taxon>
    </lineage>
</organism>
<dbReference type="Pfam" id="PF11716">
    <property type="entry name" value="MDMPI_N"/>
    <property type="match status" value="1"/>
</dbReference>
<dbReference type="InterPro" id="IPR034660">
    <property type="entry name" value="DinB/YfiT-like"/>
</dbReference>
<gene>
    <name evidence="2" type="ordered locus">Sfla_3581</name>
</gene>
<dbReference type="Gene3D" id="1.20.120.450">
    <property type="entry name" value="dinb family like domain"/>
    <property type="match status" value="1"/>
</dbReference>
<dbReference type="Proteomes" id="UP000002066">
    <property type="component" value="Chromosome"/>
</dbReference>
<sequence>MKTISELLEEATARAVPVVRGIDDAQLAGGTPCSEYDVRALLNHLFSVIGNFRVLAAKGTSDFSRTEDVVTGDWRGRFDDETARLVRAWGEPGAEEGTTGGMAMPARTVGLMVLGDLTVHAWDLARATGQDYVPDPAVVAELEPGMAGMAPKAREMKVFGEPFPVAPEATAFERVLAMTGRDPGWRPSRR</sequence>
<dbReference type="InterPro" id="IPR017520">
    <property type="entry name" value="CHP03086"/>
</dbReference>
<evidence type="ECO:0000259" key="1">
    <source>
        <dbReference type="Pfam" id="PF11716"/>
    </source>
</evidence>
<proteinExistence type="predicted"/>
<name>A0A8D3WMA5_STRFA</name>
<dbReference type="InterPro" id="IPR024344">
    <property type="entry name" value="MDMPI_metal-binding"/>
</dbReference>
<accession>A0A8D3WMA5</accession>
<dbReference type="NCBIfam" id="TIGR03086">
    <property type="entry name" value="TIGR03086 family metal-binding protein"/>
    <property type="match status" value="1"/>
</dbReference>
<evidence type="ECO:0000313" key="3">
    <source>
        <dbReference type="Proteomes" id="UP000002066"/>
    </source>
</evidence>
<feature type="domain" description="Mycothiol-dependent maleylpyruvate isomerase metal-binding" evidence="1">
    <location>
        <begin position="8"/>
        <end position="125"/>
    </location>
</feature>
<dbReference type="EMBL" id="CP002475">
    <property type="protein sequence ID" value="ADW05001.1"/>
    <property type="molecule type" value="Genomic_DNA"/>
</dbReference>
<dbReference type="SUPFAM" id="SSF109854">
    <property type="entry name" value="DinB/YfiT-like putative metalloenzymes"/>
    <property type="match status" value="1"/>
</dbReference>
<evidence type="ECO:0000313" key="2">
    <source>
        <dbReference type="EMBL" id="ADW05001.1"/>
    </source>
</evidence>
<protein>
    <recommendedName>
        <fullName evidence="1">Mycothiol-dependent maleylpyruvate isomerase metal-binding domain-containing protein</fullName>
    </recommendedName>
</protein>
<dbReference type="OrthoDB" id="5185819at2"/>